<dbReference type="RefSeq" id="WP_157123845.1">
    <property type="nucleotide sequence ID" value="NZ_LT840185.1"/>
</dbReference>
<dbReference type="OrthoDB" id="7597221at2"/>
<dbReference type="AlphaFoldDB" id="A0A1X7H0S5"/>
<gene>
    <name evidence="1" type="ORF">SAMN06295910_2591</name>
</gene>
<sequence length="58" mass="6504">MNRLSPLITRKTGRFAPALAMGLSMPPALEFAPEWQEDAQQFLTAWIGGMVFFLTFLS</sequence>
<evidence type="ECO:0000313" key="2">
    <source>
        <dbReference type="Proteomes" id="UP000192934"/>
    </source>
</evidence>
<organism evidence="1 2">
    <name type="scientific">Allosphingosinicella indica</name>
    <dbReference type="NCBI Taxonomy" id="941907"/>
    <lineage>
        <taxon>Bacteria</taxon>
        <taxon>Pseudomonadati</taxon>
        <taxon>Pseudomonadota</taxon>
        <taxon>Alphaproteobacteria</taxon>
        <taxon>Sphingomonadales</taxon>
        <taxon>Sphingomonadaceae</taxon>
        <taxon>Allosphingosinicella</taxon>
    </lineage>
</organism>
<accession>A0A1X7H0S5</accession>
<protein>
    <submittedName>
        <fullName evidence="1">Uncharacterized protein</fullName>
    </submittedName>
</protein>
<evidence type="ECO:0000313" key="1">
    <source>
        <dbReference type="EMBL" id="SMF77448.1"/>
    </source>
</evidence>
<dbReference type="Proteomes" id="UP000192934">
    <property type="component" value="Chromosome I"/>
</dbReference>
<keyword evidence="2" id="KW-1185">Reference proteome</keyword>
<dbReference type="EMBL" id="LT840185">
    <property type="protein sequence ID" value="SMF77448.1"/>
    <property type="molecule type" value="Genomic_DNA"/>
</dbReference>
<name>A0A1X7H0S5_9SPHN</name>
<proteinExistence type="predicted"/>
<reference evidence="2" key="1">
    <citation type="submission" date="2017-04" db="EMBL/GenBank/DDBJ databases">
        <authorList>
            <person name="Varghese N."/>
            <person name="Submissions S."/>
        </authorList>
    </citation>
    <scope>NUCLEOTIDE SEQUENCE [LARGE SCALE GENOMIC DNA]</scope>
    <source>
        <strain evidence="2">Dd16</strain>
    </source>
</reference>